<evidence type="ECO:0000256" key="1">
    <source>
        <dbReference type="ARBA" id="ARBA00004141"/>
    </source>
</evidence>
<dbReference type="STRING" id="431595.K3WVY1"/>
<dbReference type="VEuPathDB" id="FungiDB:PYU1_G009111"/>
<dbReference type="OMA" id="LSAKWRV"/>
<dbReference type="InParanoid" id="K3WVY1"/>
<dbReference type="Proteomes" id="UP000019132">
    <property type="component" value="Unassembled WGS sequence"/>
</dbReference>
<dbReference type="eggNOG" id="ENOG502QTKE">
    <property type="taxonomic scope" value="Eukaryota"/>
</dbReference>
<feature type="transmembrane region" description="Helical" evidence="6">
    <location>
        <begin position="250"/>
        <end position="268"/>
    </location>
</feature>
<dbReference type="GO" id="GO:0016020">
    <property type="term" value="C:membrane"/>
    <property type="evidence" value="ECO:0007669"/>
    <property type="project" value="UniProtKB-SubCell"/>
</dbReference>
<accession>K3WVY1</accession>
<sequence length="560" mass="63598">MQLPADTRRKGGAALLLLLVVLALVYAQSDEEQRQPTAHRHVDDAAQDSEARILDGVAQKPTPPLTFQSDVLFQYMPELPQWEILNLTQYDLPAFAYDTDWSVIGASFQDACVGTFEFLRLWTVFLVLASVPIVQAVSVIVEALLPHFITVAKIGAEYVREMDPVHQAIVVIVLLVVVVCIRKGYFRKARIRYLLFKRSMELRYRSFLASLSNTSRKIAVVLPHALFFVVAYALLYWMPEIVVDFWNNESLFSFFTIGYPLLRTVGVIRHRRLYSKRGRQQQGTSAEATVARGASGAAARATATVASSARQPQRVTHRQSLADSVWNEWRPYETSLKYWVLWSFASCIVSMVSLFLPGFVLAFFTVPTYLCNIFLAWIHSPITRGDIALYTLLSPLFNPYANRIRDTAAQLQQPENEAANFLMRALVTFRVLPEQHVHFMKDLWSQGPALGGLMFIFTPGFVTARGCLLVGFGFPAYVTMGALAEKTVRRYEWWLCYFCVAVAVDYLVTAIGAAFSWVPLFYHAKLLLLMWLQFPYFRGAQRIFDASFSSVFIHPDRKED</sequence>
<evidence type="ECO:0000256" key="2">
    <source>
        <dbReference type="ARBA" id="ARBA00008573"/>
    </source>
</evidence>
<feature type="transmembrane region" description="Helical" evidence="6">
    <location>
        <begin position="449"/>
        <end position="474"/>
    </location>
</feature>
<reference evidence="9" key="2">
    <citation type="submission" date="2010-04" db="EMBL/GenBank/DDBJ databases">
        <authorList>
            <person name="Buell R."/>
            <person name="Hamilton J."/>
            <person name="Hostetler J."/>
        </authorList>
    </citation>
    <scope>NUCLEOTIDE SEQUENCE [LARGE SCALE GENOMIC DNA]</scope>
    <source>
        <strain evidence="9">DAOM:BR144</strain>
    </source>
</reference>
<name>K3WVY1_GLOUD</name>
<reference evidence="8" key="3">
    <citation type="submission" date="2015-02" db="UniProtKB">
        <authorList>
            <consortium name="EnsemblProtists"/>
        </authorList>
    </citation>
    <scope>IDENTIFICATION</scope>
    <source>
        <strain evidence="8">DAOM BR144</strain>
    </source>
</reference>
<evidence type="ECO:0000313" key="9">
    <source>
        <dbReference type="Proteomes" id="UP000019132"/>
    </source>
</evidence>
<feature type="transmembrane region" description="Helical" evidence="6">
    <location>
        <begin position="494"/>
        <end position="514"/>
    </location>
</feature>
<keyword evidence="5 6" id="KW-0472">Membrane</keyword>
<dbReference type="Pfam" id="PF03134">
    <property type="entry name" value="TB2_DP1_HVA22"/>
    <property type="match status" value="1"/>
</dbReference>
<dbReference type="HOGENOM" id="CLU_041082_0_0_1"/>
<feature type="transmembrane region" description="Helical" evidence="6">
    <location>
        <begin position="339"/>
        <end position="364"/>
    </location>
</feature>
<comment type="subcellular location">
    <subcellularLocation>
        <location evidence="1">Membrane</location>
        <topology evidence="1">Multi-pass membrane protein</topology>
    </subcellularLocation>
</comment>
<evidence type="ECO:0000256" key="7">
    <source>
        <dbReference type="SAM" id="SignalP"/>
    </source>
</evidence>
<dbReference type="InterPro" id="IPR004345">
    <property type="entry name" value="TB2_DP1_HVA22"/>
</dbReference>
<comment type="similarity">
    <text evidence="2">Belongs to the DP1 family.</text>
</comment>
<dbReference type="EnsemblProtists" id="PYU1_T009129">
    <property type="protein sequence ID" value="PYU1_T009129"/>
    <property type="gene ID" value="PYU1_G009111"/>
</dbReference>
<evidence type="ECO:0000256" key="3">
    <source>
        <dbReference type="ARBA" id="ARBA00022692"/>
    </source>
</evidence>
<evidence type="ECO:0000256" key="4">
    <source>
        <dbReference type="ARBA" id="ARBA00022989"/>
    </source>
</evidence>
<proteinExistence type="inferred from homology"/>
<keyword evidence="9" id="KW-1185">Reference proteome</keyword>
<organism evidence="8 9">
    <name type="scientific">Globisporangium ultimum (strain ATCC 200006 / CBS 805.95 / DAOM BR144)</name>
    <name type="common">Pythium ultimum</name>
    <dbReference type="NCBI Taxonomy" id="431595"/>
    <lineage>
        <taxon>Eukaryota</taxon>
        <taxon>Sar</taxon>
        <taxon>Stramenopiles</taxon>
        <taxon>Oomycota</taxon>
        <taxon>Peronosporomycetes</taxon>
        <taxon>Pythiales</taxon>
        <taxon>Pythiaceae</taxon>
        <taxon>Globisporangium</taxon>
    </lineage>
</organism>
<feature type="signal peptide" evidence="7">
    <location>
        <begin position="1"/>
        <end position="27"/>
    </location>
</feature>
<evidence type="ECO:0000256" key="5">
    <source>
        <dbReference type="ARBA" id="ARBA00023136"/>
    </source>
</evidence>
<keyword evidence="4 6" id="KW-1133">Transmembrane helix</keyword>
<keyword evidence="3 6" id="KW-0812">Transmembrane</keyword>
<feature type="transmembrane region" description="Helical" evidence="6">
    <location>
        <begin position="218"/>
        <end position="238"/>
    </location>
</feature>
<protein>
    <recommendedName>
        <fullName evidence="10">Transmembrane protein</fullName>
    </recommendedName>
</protein>
<reference evidence="9" key="1">
    <citation type="journal article" date="2010" name="Genome Biol.">
        <title>Genome sequence of the necrotrophic plant pathogen Pythium ultimum reveals original pathogenicity mechanisms and effector repertoire.</title>
        <authorList>
            <person name="Levesque C.A."/>
            <person name="Brouwer H."/>
            <person name="Cano L."/>
            <person name="Hamilton J.P."/>
            <person name="Holt C."/>
            <person name="Huitema E."/>
            <person name="Raffaele S."/>
            <person name="Robideau G.P."/>
            <person name="Thines M."/>
            <person name="Win J."/>
            <person name="Zerillo M.M."/>
            <person name="Beakes G.W."/>
            <person name="Boore J.L."/>
            <person name="Busam D."/>
            <person name="Dumas B."/>
            <person name="Ferriera S."/>
            <person name="Fuerstenberg S.I."/>
            <person name="Gachon C.M."/>
            <person name="Gaulin E."/>
            <person name="Govers F."/>
            <person name="Grenville-Briggs L."/>
            <person name="Horner N."/>
            <person name="Hostetler J."/>
            <person name="Jiang R.H."/>
            <person name="Johnson J."/>
            <person name="Krajaejun T."/>
            <person name="Lin H."/>
            <person name="Meijer H.J."/>
            <person name="Moore B."/>
            <person name="Morris P."/>
            <person name="Phuntmart V."/>
            <person name="Puiu D."/>
            <person name="Shetty J."/>
            <person name="Stajich J.E."/>
            <person name="Tripathy S."/>
            <person name="Wawra S."/>
            <person name="van West P."/>
            <person name="Whitty B.R."/>
            <person name="Coutinho P.M."/>
            <person name="Henrissat B."/>
            <person name="Martin F."/>
            <person name="Thomas P.D."/>
            <person name="Tyler B.M."/>
            <person name="De Vries R.P."/>
            <person name="Kamoun S."/>
            <person name="Yandell M."/>
            <person name="Tisserat N."/>
            <person name="Buell C.R."/>
        </authorList>
    </citation>
    <scope>NUCLEOTIDE SEQUENCE</scope>
    <source>
        <strain evidence="9">DAOM:BR144</strain>
    </source>
</reference>
<feature type="chain" id="PRO_5003868159" description="Transmembrane protein" evidence="7">
    <location>
        <begin position="28"/>
        <end position="560"/>
    </location>
</feature>
<evidence type="ECO:0008006" key="10">
    <source>
        <dbReference type="Google" id="ProtNLM"/>
    </source>
</evidence>
<dbReference type="AlphaFoldDB" id="K3WVY1"/>
<dbReference type="EMBL" id="GL376632">
    <property type="status" value="NOT_ANNOTATED_CDS"/>
    <property type="molecule type" value="Genomic_DNA"/>
</dbReference>
<evidence type="ECO:0000256" key="6">
    <source>
        <dbReference type="SAM" id="Phobius"/>
    </source>
</evidence>
<dbReference type="PANTHER" id="PTHR12300">
    <property type="entry name" value="HVA22-LIKE PROTEINS"/>
    <property type="match status" value="1"/>
</dbReference>
<evidence type="ECO:0000313" key="8">
    <source>
        <dbReference type="EnsemblProtists" id="PYU1_T009129"/>
    </source>
</evidence>
<dbReference type="PANTHER" id="PTHR12300:SF161">
    <property type="entry name" value="RECEPTOR EXPRESSION-ENHANCING PROTEIN"/>
    <property type="match status" value="1"/>
</dbReference>
<keyword evidence="7" id="KW-0732">Signal</keyword>
<feature type="transmembrane region" description="Helical" evidence="6">
    <location>
        <begin position="165"/>
        <end position="185"/>
    </location>
</feature>